<protein>
    <submittedName>
        <fullName evidence="2">Peptidase</fullName>
    </submittedName>
</protein>
<accession>A0A2I6S9U0</accession>
<sequence length="229" mass="25714">MARLLIVFIPLILLAIWLPGWWVRRTMEHYSEPADRYYGSGAQLARLLLDRHGLPDVKVEATERGDHYDPLARAVRLSPHNYEKHSLTAVTVAAHEVGHAIQHAEGYVPLQTREHLVRLATAGQRLGAMIMVAVPVITVITRHPAPGLVFIVAGLLSMGLAALVHLVTLPTEMDASFRRALPMLEKGRYLHESDYPHARRILEAAAMTYVAQSLMSFINIAAWLRFLRR</sequence>
<proteinExistence type="predicted"/>
<dbReference type="InterPro" id="IPR007395">
    <property type="entry name" value="Zn_peptidase_2"/>
</dbReference>
<keyword evidence="1" id="KW-0472">Membrane</keyword>
<reference evidence="2 3" key="1">
    <citation type="submission" date="2018-01" db="EMBL/GenBank/DDBJ databases">
        <authorList>
            <person name="Fu G.-Y."/>
        </authorList>
    </citation>
    <scope>NUCLEOTIDE SEQUENCE [LARGE SCALE GENOMIC DNA]</scope>
    <source>
        <strain evidence="2 3">SY39</strain>
    </source>
</reference>
<gene>
    <name evidence="2" type="ORF">C0099_14345</name>
</gene>
<feature type="transmembrane region" description="Helical" evidence="1">
    <location>
        <begin position="206"/>
        <end position="226"/>
    </location>
</feature>
<name>A0A2I6S9U0_9RHOO</name>
<dbReference type="AlphaFoldDB" id="A0A2I6S9U0"/>
<evidence type="ECO:0000313" key="2">
    <source>
        <dbReference type="EMBL" id="AUN96014.1"/>
    </source>
</evidence>
<dbReference type="RefSeq" id="WP_102248059.1">
    <property type="nucleotide sequence ID" value="NZ_CP025682.1"/>
</dbReference>
<evidence type="ECO:0000256" key="1">
    <source>
        <dbReference type="SAM" id="Phobius"/>
    </source>
</evidence>
<dbReference type="OrthoDB" id="9805386at2"/>
<dbReference type="PANTHER" id="PTHR36434">
    <property type="entry name" value="MEMBRANE PROTEASE YUGP-RELATED"/>
    <property type="match status" value="1"/>
</dbReference>
<dbReference type="Proteomes" id="UP000242205">
    <property type="component" value="Chromosome"/>
</dbReference>
<dbReference type="KEGG" id="atw:C0099_14345"/>
<feature type="transmembrane region" description="Helical" evidence="1">
    <location>
        <begin position="6"/>
        <end position="23"/>
    </location>
</feature>
<keyword evidence="3" id="KW-1185">Reference proteome</keyword>
<keyword evidence="1" id="KW-0812">Transmembrane</keyword>
<feature type="transmembrane region" description="Helical" evidence="1">
    <location>
        <begin position="147"/>
        <end position="169"/>
    </location>
</feature>
<dbReference type="PANTHER" id="PTHR36434:SF1">
    <property type="entry name" value="MEMBRANE PROTEASE YUGP-RELATED"/>
    <property type="match status" value="1"/>
</dbReference>
<keyword evidence="1" id="KW-1133">Transmembrane helix</keyword>
<evidence type="ECO:0000313" key="3">
    <source>
        <dbReference type="Proteomes" id="UP000242205"/>
    </source>
</evidence>
<dbReference type="Pfam" id="PF04298">
    <property type="entry name" value="Zn_peptidase_2"/>
    <property type="match status" value="1"/>
</dbReference>
<organism evidence="2 3">
    <name type="scientific">Pseudazoarcus pumilus</name>
    <dbReference type="NCBI Taxonomy" id="2067960"/>
    <lineage>
        <taxon>Bacteria</taxon>
        <taxon>Pseudomonadati</taxon>
        <taxon>Pseudomonadota</taxon>
        <taxon>Betaproteobacteria</taxon>
        <taxon>Rhodocyclales</taxon>
        <taxon>Zoogloeaceae</taxon>
        <taxon>Pseudazoarcus</taxon>
    </lineage>
</organism>
<dbReference type="EMBL" id="CP025682">
    <property type="protein sequence ID" value="AUN96014.1"/>
    <property type="molecule type" value="Genomic_DNA"/>
</dbReference>